<evidence type="ECO:0000313" key="2">
    <source>
        <dbReference type="Proteomes" id="UP001311232"/>
    </source>
</evidence>
<dbReference type="EMBL" id="JAHHUM010000453">
    <property type="protein sequence ID" value="KAK5619765.1"/>
    <property type="molecule type" value="Genomic_DNA"/>
</dbReference>
<keyword evidence="2" id="KW-1185">Reference proteome</keyword>
<dbReference type="AlphaFoldDB" id="A0AAV9SFD7"/>
<gene>
    <name evidence="1" type="ORF">CRENBAI_007720</name>
</gene>
<protein>
    <submittedName>
        <fullName evidence="1">Uncharacterized protein</fullName>
    </submittedName>
</protein>
<name>A0AAV9SFD7_9TELE</name>
<reference evidence="1 2" key="1">
    <citation type="submission" date="2021-06" db="EMBL/GenBank/DDBJ databases">
        <authorList>
            <person name="Palmer J.M."/>
        </authorList>
    </citation>
    <scope>NUCLEOTIDE SEQUENCE [LARGE SCALE GENOMIC DNA]</scope>
    <source>
        <strain evidence="1 2">MEX-2019</strain>
        <tissue evidence="1">Muscle</tissue>
    </source>
</reference>
<dbReference type="Proteomes" id="UP001311232">
    <property type="component" value="Unassembled WGS sequence"/>
</dbReference>
<organism evidence="1 2">
    <name type="scientific">Crenichthys baileyi</name>
    <name type="common">White River springfish</name>
    <dbReference type="NCBI Taxonomy" id="28760"/>
    <lineage>
        <taxon>Eukaryota</taxon>
        <taxon>Metazoa</taxon>
        <taxon>Chordata</taxon>
        <taxon>Craniata</taxon>
        <taxon>Vertebrata</taxon>
        <taxon>Euteleostomi</taxon>
        <taxon>Actinopterygii</taxon>
        <taxon>Neopterygii</taxon>
        <taxon>Teleostei</taxon>
        <taxon>Neoteleostei</taxon>
        <taxon>Acanthomorphata</taxon>
        <taxon>Ovalentaria</taxon>
        <taxon>Atherinomorphae</taxon>
        <taxon>Cyprinodontiformes</taxon>
        <taxon>Goodeidae</taxon>
        <taxon>Crenichthys</taxon>
    </lineage>
</organism>
<comment type="caution">
    <text evidence="1">The sequence shown here is derived from an EMBL/GenBank/DDBJ whole genome shotgun (WGS) entry which is preliminary data.</text>
</comment>
<sequence>MSSHFLLWTPEVTPWDVPQCTGLPLLWLLSCLLSCCLLQHLSWMFSHSPACPPSHAVRLTRDTSQYQTSNHHPQMVTHFSSDDRITSSSSFTLTSNMLSSEARVGLPLKRCLFGCLINLF</sequence>
<proteinExistence type="predicted"/>
<accession>A0AAV9SFD7</accession>
<evidence type="ECO:0000313" key="1">
    <source>
        <dbReference type="EMBL" id="KAK5619765.1"/>
    </source>
</evidence>